<accession>A0A5B7GNK8</accession>
<protein>
    <submittedName>
        <fullName evidence="2">Uncharacterized protein</fullName>
    </submittedName>
</protein>
<evidence type="ECO:0000256" key="1">
    <source>
        <dbReference type="SAM" id="MobiDB-lite"/>
    </source>
</evidence>
<proteinExistence type="predicted"/>
<feature type="region of interest" description="Disordered" evidence="1">
    <location>
        <begin position="45"/>
        <end position="77"/>
    </location>
</feature>
<dbReference type="Proteomes" id="UP000324222">
    <property type="component" value="Unassembled WGS sequence"/>
</dbReference>
<comment type="caution">
    <text evidence="2">The sequence shown here is derived from an EMBL/GenBank/DDBJ whole genome shotgun (WGS) entry which is preliminary data.</text>
</comment>
<keyword evidence="3" id="KW-1185">Reference proteome</keyword>
<evidence type="ECO:0000313" key="2">
    <source>
        <dbReference type="EMBL" id="MPC60362.1"/>
    </source>
</evidence>
<name>A0A5B7GNK8_PORTR</name>
<evidence type="ECO:0000313" key="3">
    <source>
        <dbReference type="Proteomes" id="UP000324222"/>
    </source>
</evidence>
<reference evidence="2 3" key="1">
    <citation type="submission" date="2019-05" db="EMBL/GenBank/DDBJ databases">
        <title>Another draft genome of Portunus trituberculatus and its Hox gene families provides insights of decapod evolution.</title>
        <authorList>
            <person name="Jeong J.-H."/>
            <person name="Song I."/>
            <person name="Kim S."/>
            <person name="Choi T."/>
            <person name="Kim D."/>
            <person name="Ryu S."/>
            <person name="Kim W."/>
        </authorList>
    </citation>
    <scope>NUCLEOTIDE SEQUENCE [LARGE SCALE GENOMIC DNA]</scope>
    <source>
        <tissue evidence="2">Muscle</tissue>
    </source>
</reference>
<gene>
    <name evidence="2" type="ORF">E2C01_054405</name>
</gene>
<dbReference type="AlphaFoldDB" id="A0A5B7GNK8"/>
<dbReference type="EMBL" id="VSRR010017434">
    <property type="protein sequence ID" value="MPC60362.1"/>
    <property type="molecule type" value="Genomic_DNA"/>
</dbReference>
<sequence length="77" mass="8724">MLSLMDKQDRQITENTDQRLRFVKCEKVQDSTQELEQEVEEAIKLGRFTEGGQETSKNENEIAGGSGGNYDKEREAG</sequence>
<organism evidence="2 3">
    <name type="scientific">Portunus trituberculatus</name>
    <name type="common">Swimming crab</name>
    <name type="synonym">Neptunus trituberculatus</name>
    <dbReference type="NCBI Taxonomy" id="210409"/>
    <lineage>
        <taxon>Eukaryota</taxon>
        <taxon>Metazoa</taxon>
        <taxon>Ecdysozoa</taxon>
        <taxon>Arthropoda</taxon>
        <taxon>Crustacea</taxon>
        <taxon>Multicrustacea</taxon>
        <taxon>Malacostraca</taxon>
        <taxon>Eumalacostraca</taxon>
        <taxon>Eucarida</taxon>
        <taxon>Decapoda</taxon>
        <taxon>Pleocyemata</taxon>
        <taxon>Brachyura</taxon>
        <taxon>Eubrachyura</taxon>
        <taxon>Portunoidea</taxon>
        <taxon>Portunidae</taxon>
        <taxon>Portuninae</taxon>
        <taxon>Portunus</taxon>
    </lineage>
</organism>